<dbReference type="STRING" id="4572.M7ZU74"/>
<dbReference type="AlphaFoldDB" id="M7ZU74"/>
<gene>
    <name evidence="2" type="ORF">TRIUR3_26441</name>
</gene>
<proteinExistence type="predicted"/>
<feature type="region of interest" description="Disordered" evidence="1">
    <location>
        <begin position="482"/>
        <end position="504"/>
    </location>
</feature>
<accession>M7ZU74</accession>
<dbReference type="Pfam" id="PF04782">
    <property type="entry name" value="DUF632"/>
    <property type="match status" value="1"/>
</dbReference>
<dbReference type="PANTHER" id="PTHR21450:SF21">
    <property type="entry name" value="REDUCTASE SUBUNIT C, PUTATIVE (DUF630 AND DUF632)-RELATED"/>
    <property type="match status" value="1"/>
</dbReference>
<feature type="region of interest" description="Disordered" evidence="1">
    <location>
        <begin position="1"/>
        <end position="60"/>
    </location>
</feature>
<sequence>MPPSPLPPPLIPFSPIRIRKREKRDGDLDGDDSTDEDDDTDSCSTPLPPPPPPGMEWEYTDPITMRPLDFLPSSLADRDDKEMASQVSMDDDWVETNIEFDGQDQSVSGNADGILRRVELHPAKSRVMGDENSSMMSSWVTKDSNSSVMAWATDKSLVEIAKEIDEYFLKAAASGTDVVILLDSATGRLDPSEVQVKKGKNSKSAKVFSTLSWSWSFKSVHANRESSTDACGYGYHGKTLDKLYDEEQKLYQLVKDEEFARLEYRKYSSLLKKLESGEHDRLQAEKVRENIEELQTRIMSLEEAVSLTCLTISKIRDEELYPQVIELAAGLVHMWRNMYECHEVQNHIAQQASLLGNQPGSEPTTDSHCYATSQLEGEVSAWHNSFCNLITLQREYVTILNEWIGLTDCLPDNEGFMRSSSGIRSLCGELEHALKKLPEKVAAEAIKAFLSVIHSIVLQQAEERQLKKKSDNIESKFHAQLEKHSENAMQSSSQGSHARSYSVSKDDPKLDVFRKKVEEEKARYINSLRTSRAMTLNHLQTSLPNVFHALTGFSGVCVQAFEGISRCSEAAAAAAASHSGAASPAVSSCDDHPLYDATTEKLMNTNKVEWHGKLSNTDRWVPPVM</sequence>
<dbReference type="EMBL" id="KD165169">
    <property type="protein sequence ID" value="EMS55915.1"/>
    <property type="molecule type" value="Genomic_DNA"/>
</dbReference>
<feature type="compositionally biased region" description="Polar residues" evidence="1">
    <location>
        <begin position="487"/>
        <end position="503"/>
    </location>
</feature>
<reference evidence="2" key="1">
    <citation type="journal article" date="2013" name="Nature">
        <title>Draft genome of the wheat A-genome progenitor Triticum urartu.</title>
        <authorList>
            <person name="Ling H.Q."/>
            <person name="Zhao S."/>
            <person name="Liu D."/>
            <person name="Wang J."/>
            <person name="Sun H."/>
            <person name="Zhang C."/>
            <person name="Fan H."/>
            <person name="Li D."/>
            <person name="Dong L."/>
            <person name="Tao Y."/>
            <person name="Gao C."/>
            <person name="Wu H."/>
            <person name="Li Y."/>
            <person name="Cui Y."/>
            <person name="Guo X."/>
            <person name="Zheng S."/>
            <person name="Wang B."/>
            <person name="Yu K."/>
            <person name="Liang Q."/>
            <person name="Yang W."/>
            <person name="Lou X."/>
            <person name="Chen J."/>
            <person name="Feng M."/>
            <person name="Jian J."/>
            <person name="Zhang X."/>
            <person name="Luo G."/>
            <person name="Jiang Y."/>
            <person name="Liu J."/>
            <person name="Wang Z."/>
            <person name="Sha Y."/>
            <person name="Zhang B."/>
            <person name="Wu H."/>
            <person name="Tang D."/>
            <person name="Shen Q."/>
            <person name="Xue P."/>
            <person name="Zou S."/>
            <person name="Wang X."/>
            <person name="Liu X."/>
            <person name="Wang F."/>
            <person name="Yang Y."/>
            <person name="An X."/>
            <person name="Dong Z."/>
            <person name="Zhang K."/>
            <person name="Zhang X."/>
            <person name="Luo M.C."/>
            <person name="Dvorak J."/>
            <person name="Tong Y."/>
            <person name="Wang J."/>
            <person name="Yang H."/>
            <person name="Li Z."/>
            <person name="Wang D."/>
            <person name="Zhang A."/>
            <person name="Wang J."/>
        </authorList>
    </citation>
    <scope>NUCLEOTIDE SEQUENCE</scope>
</reference>
<feature type="compositionally biased region" description="Acidic residues" evidence="1">
    <location>
        <begin position="28"/>
        <end position="41"/>
    </location>
</feature>
<dbReference type="OMA" id="SSPWNDW"/>
<dbReference type="eggNOG" id="ENOG502QRIQ">
    <property type="taxonomic scope" value="Eukaryota"/>
</dbReference>
<dbReference type="PANTHER" id="PTHR21450">
    <property type="entry name" value="PROTEIN ALTERED PHOSPHATE STARVATION RESPONSE 1"/>
    <property type="match status" value="1"/>
</dbReference>
<feature type="compositionally biased region" description="Pro residues" evidence="1">
    <location>
        <begin position="1"/>
        <end position="12"/>
    </location>
</feature>
<protein>
    <submittedName>
        <fullName evidence="2">Uncharacterized protein</fullName>
    </submittedName>
</protein>
<evidence type="ECO:0000313" key="2">
    <source>
        <dbReference type="EMBL" id="EMS55915.1"/>
    </source>
</evidence>
<organism evidence="2">
    <name type="scientific">Triticum urartu</name>
    <name type="common">Red wild einkorn</name>
    <name type="synonym">Crithodium urartu</name>
    <dbReference type="NCBI Taxonomy" id="4572"/>
    <lineage>
        <taxon>Eukaryota</taxon>
        <taxon>Viridiplantae</taxon>
        <taxon>Streptophyta</taxon>
        <taxon>Embryophyta</taxon>
        <taxon>Tracheophyta</taxon>
        <taxon>Spermatophyta</taxon>
        <taxon>Magnoliopsida</taxon>
        <taxon>Liliopsida</taxon>
        <taxon>Poales</taxon>
        <taxon>Poaceae</taxon>
        <taxon>BOP clade</taxon>
        <taxon>Pooideae</taxon>
        <taxon>Triticodae</taxon>
        <taxon>Triticeae</taxon>
        <taxon>Triticinae</taxon>
        <taxon>Triticum</taxon>
    </lineage>
</organism>
<evidence type="ECO:0000256" key="1">
    <source>
        <dbReference type="SAM" id="MobiDB-lite"/>
    </source>
</evidence>
<name>M7ZU74_TRIUA</name>
<dbReference type="InterPro" id="IPR006867">
    <property type="entry name" value="DUF632"/>
</dbReference>